<dbReference type="RefSeq" id="WP_028194271.1">
    <property type="nucleotide sequence ID" value="NZ_CADFGE010000003.1"/>
</dbReference>
<organism evidence="1 2">
    <name type="scientific">Paraburkholderia fungorum</name>
    <dbReference type="NCBI Taxonomy" id="134537"/>
    <lineage>
        <taxon>Bacteria</taxon>
        <taxon>Pseudomonadati</taxon>
        <taxon>Pseudomonadota</taxon>
        <taxon>Betaproteobacteria</taxon>
        <taxon>Burkholderiales</taxon>
        <taxon>Burkholderiaceae</taxon>
        <taxon>Paraburkholderia</taxon>
    </lineage>
</organism>
<evidence type="ECO:0000313" key="2">
    <source>
        <dbReference type="Proteomes" id="UP000518681"/>
    </source>
</evidence>
<reference evidence="1 2" key="1">
    <citation type="submission" date="2020-08" db="EMBL/GenBank/DDBJ databases">
        <title>Genomic Encyclopedia of Type Strains, Phase IV (KMG-V): Genome sequencing to study the core and pangenomes of soil and plant-associated prokaryotes.</title>
        <authorList>
            <person name="Whitman W."/>
        </authorList>
    </citation>
    <scope>NUCLEOTIDE SEQUENCE [LARGE SCALE GENOMIC DNA]</scope>
    <source>
        <strain evidence="1 2">SEMIA 4013</strain>
    </source>
</reference>
<dbReference type="Proteomes" id="UP000518681">
    <property type="component" value="Unassembled WGS sequence"/>
</dbReference>
<gene>
    <name evidence="1" type="ORF">GGD69_001302</name>
</gene>
<accession>A0AAW3UQA3</accession>
<proteinExistence type="predicted"/>
<comment type="caution">
    <text evidence="1">The sequence shown here is derived from an EMBL/GenBank/DDBJ whole genome shotgun (WGS) entry which is preliminary data.</text>
</comment>
<name>A0AAW3UQA3_9BURK</name>
<dbReference type="EMBL" id="JACIIK010000002">
    <property type="protein sequence ID" value="MBB6200456.1"/>
    <property type="molecule type" value="Genomic_DNA"/>
</dbReference>
<protein>
    <submittedName>
        <fullName evidence="1">Uncharacterized protein</fullName>
    </submittedName>
</protein>
<dbReference type="AlphaFoldDB" id="A0AAW3UQA3"/>
<evidence type="ECO:0000313" key="1">
    <source>
        <dbReference type="EMBL" id="MBB6200456.1"/>
    </source>
</evidence>
<sequence>MPITWCEETLESVLLLGRQAVLTLRASELEADAVTDEVHKCDAERSALETSGSPFESADQIRARWRFFSPQKSMC</sequence>